<feature type="signal peptide" evidence="1">
    <location>
        <begin position="1"/>
        <end position="19"/>
    </location>
</feature>
<evidence type="ECO:0000313" key="2">
    <source>
        <dbReference type="EMBL" id="MBO1320039.1"/>
    </source>
</evidence>
<feature type="chain" id="PRO_5035189548" evidence="1">
    <location>
        <begin position="20"/>
        <end position="140"/>
    </location>
</feature>
<dbReference type="Proteomes" id="UP000664417">
    <property type="component" value="Unassembled WGS sequence"/>
</dbReference>
<evidence type="ECO:0000313" key="3">
    <source>
        <dbReference type="Proteomes" id="UP000664417"/>
    </source>
</evidence>
<accession>A0A8J7U4Q5</accession>
<protein>
    <submittedName>
        <fullName evidence="2">Substrate-binding domain-containing protein</fullName>
    </submittedName>
</protein>
<keyword evidence="3" id="KW-1185">Reference proteome</keyword>
<dbReference type="RefSeq" id="WP_207859992.1">
    <property type="nucleotide sequence ID" value="NZ_JAFREP010000015.1"/>
</dbReference>
<gene>
    <name evidence="2" type="ORF">J3U88_16310</name>
</gene>
<dbReference type="EMBL" id="JAFREP010000015">
    <property type="protein sequence ID" value="MBO1320039.1"/>
    <property type="molecule type" value="Genomic_DNA"/>
</dbReference>
<dbReference type="Gene3D" id="3.40.190.10">
    <property type="entry name" value="Periplasmic binding protein-like II"/>
    <property type="match status" value="1"/>
</dbReference>
<comment type="caution">
    <text evidence="2">The sequence shown here is derived from an EMBL/GenBank/DDBJ whole genome shotgun (WGS) entry which is preliminary data.</text>
</comment>
<reference evidence="2" key="1">
    <citation type="submission" date="2021-03" db="EMBL/GenBank/DDBJ databases">
        <authorList>
            <person name="Wang G."/>
        </authorList>
    </citation>
    <scope>NUCLEOTIDE SEQUENCE</scope>
    <source>
        <strain evidence="2">KCTC 12899</strain>
    </source>
</reference>
<sequence length="140" mass="14927">MVARVALFSLILALSPGFADDFVVIVNASNSVESISLKELSKLFLKKKKAWEGGGPVVPVEQAESAPLRASFSEQVHRRPVSVLRKYWLKQAFSGTSVKPPEKASDAEIIAFVAKEGGGIGYVSADTALPASVKKVAVQD</sequence>
<organism evidence="2 3">
    <name type="scientific">Acanthopleuribacter pedis</name>
    <dbReference type="NCBI Taxonomy" id="442870"/>
    <lineage>
        <taxon>Bacteria</taxon>
        <taxon>Pseudomonadati</taxon>
        <taxon>Acidobacteriota</taxon>
        <taxon>Holophagae</taxon>
        <taxon>Acanthopleuribacterales</taxon>
        <taxon>Acanthopleuribacteraceae</taxon>
        <taxon>Acanthopleuribacter</taxon>
    </lineage>
</organism>
<evidence type="ECO:0000256" key="1">
    <source>
        <dbReference type="SAM" id="SignalP"/>
    </source>
</evidence>
<proteinExistence type="predicted"/>
<name>A0A8J7U4Q5_9BACT</name>
<dbReference type="AlphaFoldDB" id="A0A8J7U4Q5"/>
<dbReference type="SUPFAM" id="SSF53850">
    <property type="entry name" value="Periplasmic binding protein-like II"/>
    <property type="match status" value="1"/>
</dbReference>
<keyword evidence="1" id="KW-0732">Signal</keyword>